<gene>
    <name evidence="1" type="ORF">BDV37DRAFT_280509</name>
</gene>
<proteinExistence type="predicted"/>
<dbReference type="OrthoDB" id="4493735at2759"/>
<reference evidence="1 2" key="1">
    <citation type="submission" date="2019-04" db="EMBL/GenBank/DDBJ databases">
        <authorList>
            <consortium name="DOE Joint Genome Institute"/>
            <person name="Mondo S."/>
            <person name="Kjaerbolling I."/>
            <person name="Vesth T."/>
            <person name="Frisvad J.C."/>
            <person name="Nybo J.L."/>
            <person name="Theobald S."/>
            <person name="Kildgaard S."/>
            <person name="Isbrandt T."/>
            <person name="Kuo A."/>
            <person name="Sato A."/>
            <person name="Lyhne E.K."/>
            <person name="Kogle M.E."/>
            <person name="Wiebenga A."/>
            <person name="Kun R.S."/>
            <person name="Lubbers R.J."/>
            <person name="Makela M.R."/>
            <person name="Barry K."/>
            <person name="Chovatia M."/>
            <person name="Clum A."/>
            <person name="Daum C."/>
            <person name="Haridas S."/>
            <person name="He G."/>
            <person name="LaButti K."/>
            <person name="Lipzen A."/>
            <person name="Riley R."/>
            <person name="Salamov A."/>
            <person name="Simmons B.A."/>
            <person name="Magnuson J.K."/>
            <person name="Henrissat B."/>
            <person name="Mortensen U.H."/>
            <person name="Larsen T.O."/>
            <person name="Devries R.P."/>
            <person name="Grigoriev I.V."/>
            <person name="Machida M."/>
            <person name="Baker S.E."/>
            <person name="Andersen M.R."/>
            <person name="Cantor M.N."/>
            <person name="Hua S.X."/>
        </authorList>
    </citation>
    <scope>NUCLEOTIDE SEQUENCE [LARGE SCALE GENOMIC DNA]</scope>
    <source>
        <strain evidence="1 2">CBS 119388</strain>
    </source>
</reference>
<dbReference type="RefSeq" id="XP_031944222.1">
    <property type="nucleotide sequence ID" value="XM_032086588.1"/>
</dbReference>
<accession>A0A5N7DLN6</accession>
<dbReference type="GeneID" id="43671279"/>
<dbReference type="EMBL" id="ML736751">
    <property type="protein sequence ID" value="KAE8406903.1"/>
    <property type="molecule type" value="Genomic_DNA"/>
</dbReference>
<protein>
    <submittedName>
        <fullName evidence="1">Uncharacterized protein</fullName>
    </submittedName>
</protein>
<sequence length="495" mass="55809">MNTATTQGQNGSVSYYFGLPLASLYLKPGSEKDVQIPGSIPAAQGAPKSDQIISLFTCLAIIWGFMVTVGRGVMVQQRMDHQNTGFLPVLIGIGEWFSIFDISWVVCYTDHRLRTSAPRIDFEAHFSEDGILQGSPTASLLWLEMSCLDAIYGIGSLLQLFCDTIRARMSHQEASQSGVVHDAADGNGHSDDNAIPMETWATGGPVDMTNTPTDDGPVSNSFNRVWNKTGLWLRGWLALARVATVLEWKYMFKFAPASSQENLEAGGVQGSIPERLPDIQYPRVHHLFSDDQEEQNRLNDLMRTSDRLLLVYGPYIMEIHNSKKAQVPPLQDLKFKATARLVFLLTLSISGLMTKSRTWACGFLILLVPLLLHSRIEKQSEVQREFFNKVSECSREIERTSRYLHGKYVEPQHTYWAQRPFDVLLRYNGVMAWCRYSPVPPGEENERQSGNTWIELVIPSTSSKCNRVYKFIDCAAHSFLPWGHCDNWDVNIVYA</sequence>
<name>A0A5N7DLN6_9EURO</name>
<accession>A0A5N6I4N5</accession>
<evidence type="ECO:0000313" key="1">
    <source>
        <dbReference type="EMBL" id="KAE8406903.1"/>
    </source>
</evidence>
<keyword evidence="2" id="KW-1185">Reference proteome</keyword>
<evidence type="ECO:0000313" key="2">
    <source>
        <dbReference type="Proteomes" id="UP000325579"/>
    </source>
</evidence>
<dbReference type="Proteomes" id="UP000325579">
    <property type="component" value="Unassembled WGS sequence"/>
</dbReference>
<dbReference type="AlphaFoldDB" id="A0A5N7DLN6"/>
<organism evidence="1 2">
    <name type="scientific">Aspergillus pseudonomiae</name>
    <dbReference type="NCBI Taxonomy" id="1506151"/>
    <lineage>
        <taxon>Eukaryota</taxon>
        <taxon>Fungi</taxon>
        <taxon>Dikarya</taxon>
        <taxon>Ascomycota</taxon>
        <taxon>Pezizomycotina</taxon>
        <taxon>Eurotiomycetes</taxon>
        <taxon>Eurotiomycetidae</taxon>
        <taxon>Eurotiales</taxon>
        <taxon>Aspergillaceae</taxon>
        <taxon>Aspergillus</taxon>
        <taxon>Aspergillus subgen. Circumdati</taxon>
    </lineage>
</organism>